<dbReference type="PANTHER" id="PTHR43026:SF1">
    <property type="entry name" value="2-HYDROXYACID DEHYDROGENASE HOMOLOG 1-RELATED"/>
    <property type="match status" value="1"/>
</dbReference>
<organism evidence="8 9">
    <name type="scientific">Amycolatopsis endophytica</name>
    <dbReference type="NCBI Taxonomy" id="860233"/>
    <lineage>
        <taxon>Bacteria</taxon>
        <taxon>Bacillati</taxon>
        <taxon>Actinomycetota</taxon>
        <taxon>Actinomycetes</taxon>
        <taxon>Pseudonocardiales</taxon>
        <taxon>Pseudonocardiaceae</taxon>
        <taxon>Amycolatopsis</taxon>
    </lineage>
</organism>
<evidence type="ECO:0000256" key="2">
    <source>
        <dbReference type="ARBA" id="ARBA00023002"/>
    </source>
</evidence>
<evidence type="ECO:0000313" key="8">
    <source>
        <dbReference type="EMBL" id="NYI89741.1"/>
    </source>
</evidence>
<evidence type="ECO:0000256" key="3">
    <source>
        <dbReference type="ARBA" id="ARBA00023027"/>
    </source>
</evidence>
<feature type="domain" description="D-isomer specific 2-hydroxyacid dehydrogenase catalytic" evidence="6">
    <location>
        <begin position="62"/>
        <end position="348"/>
    </location>
</feature>
<evidence type="ECO:0000259" key="7">
    <source>
        <dbReference type="Pfam" id="PF02826"/>
    </source>
</evidence>
<comment type="similarity">
    <text evidence="1 4">Belongs to the D-isomer specific 2-hydroxyacid dehydrogenase family.</text>
</comment>
<proteinExistence type="inferred from homology"/>
<dbReference type="InterPro" id="IPR029752">
    <property type="entry name" value="D-isomer_DH_CS1"/>
</dbReference>
<accession>A0A853B4R6</accession>
<reference evidence="8 9" key="1">
    <citation type="submission" date="2020-07" db="EMBL/GenBank/DDBJ databases">
        <title>Sequencing the genomes of 1000 actinobacteria strains.</title>
        <authorList>
            <person name="Klenk H.-P."/>
        </authorList>
    </citation>
    <scope>NUCLEOTIDE SEQUENCE [LARGE SCALE GENOMIC DNA]</scope>
    <source>
        <strain evidence="8 9">DSM 104006</strain>
    </source>
</reference>
<dbReference type="EMBL" id="JACCFK010000001">
    <property type="protein sequence ID" value="NYI89741.1"/>
    <property type="molecule type" value="Genomic_DNA"/>
</dbReference>
<dbReference type="EC" id="1.1.1.-" evidence="8"/>
<dbReference type="PROSITE" id="PS00065">
    <property type="entry name" value="D_2_HYDROXYACID_DH_1"/>
    <property type="match status" value="1"/>
</dbReference>
<feature type="domain" description="D-isomer specific 2-hydroxyacid dehydrogenase NAD-binding" evidence="7">
    <location>
        <begin position="141"/>
        <end position="324"/>
    </location>
</feature>
<dbReference type="AlphaFoldDB" id="A0A853B4R6"/>
<dbReference type="InterPro" id="IPR058205">
    <property type="entry name" value="D-LDH-like"/>
</dbReference>
<dbReference type="InterPro" id="IPR036291">
    <property type="entry name" value="NAD(P)-bd_dom_sf"/>
</dbReference>
<sequence>MAYSERSLVDSEAPADSPNRATAARATSGPSAMSLTVFGCCRDEATLFREMGRRLGVRLTITEAAVCEGNAAVARGSRCISVSHKTQITKSTILALSRAGVEYISTRSIGYNHVDVEYAASVGITVGNVDYSPDSVGDYTLMLMLMAVRNAKSIIRRTDAHDYRLDQTRGKELRDMTIGVIGVGKIGTAVIDRLRGFGCRVLAHDSQPHLPGGDSVSLSELFQNSDIVSLHTPLTPRTHHLLNRERIEQMKHGAYVINTGRGPLIDTAALLASLENGHLGGAALDVLEGEEGIFYADWRDKPVENQALLRLQAMPNVLISPHTAYYTDHALADTVENSLVNCMSFERKRTV</sequence>
<dbReference type="InterPro" id="IPR006140">
    <property type="entry name" value="D-isomer_DH_NAD-bd"/>
</dbReference>
<dbReference type="InterPro" id="IPR029753">
    <property type="entry name" value="D-isomer_DH_CS"/>
</dbReference>
<dbReference type="InterPro" id="IPR006139">
    <property type="entry name" value="D-isomer_2_OHA_DH_cat_dom"/>
</dbReference>
<evidence type="ECO:0000256" key="1">
    <source>
        <dbReference type="ARBA" id="ARBA00005854"/>
    </source>
</evidence>
<keyword evidence="2 4" id="KW-0560">Oxidoreductase</keyword>
<keyword evidence="9" id="KW-1185">Reference proteome</keyword>
<dbReference type="CDD" id="cd12185">
    <property type="entry name" value="HGDH_LDH_like"/>
    <property type="match status" value="1"/>
</dbReference>
<evidence type="ECO:0000256" key="5">
    <source>
        <dbReference type="SAM" id="MobiDB-lite"/>
    </source>
</evidence>
<gene>
    <name evidence="8" type="ORF">HNR02_003064</name>
</gene>
<dbReference type="GO" id="GO:0051287">
    <property type="term" value="F:NAD binding"/>
    <property type="evidence" value="ECO:0007669"/>
    <property type="project" value="InterPro"/>
</dbReference>
<dbReference type="PROSITE" id="PS00670">
    <property type="entry name" value="D_2_HYDROXYACID_DH_2"/>
    <property type="match status" value="1"/>
</dbReference>
<dbReference type="Pfam" id="PF02826">
    <property type="entry name" value="2-Hacid_dh_C"/>
    <property type="match status" value="1"/>
</dbReference>
<evidence type="ECO:0000256" key="4">
    <source>
        <dbReference type="RuleBase" id="RU003719"/>
    </source>
</evidence>
<dbReference type="PANTHER" id="PTHR43026">
    <property type="entry name" value="2-HYDROXYACID DEHYDROGENASE HOMOLOG 1-RELATED"/>
    <property type="match status" value="1"/>
</dbReference>
<dbReference type="Proteomes" id="UP000549616">
    <property type="component" value="Unassembled WGS sequence"/>
</dbReference>
<protein>
    <submittedName>
        <fullName evidence="8">D-specific alpha-keto acid dehydrogenase</fullName>
        <ecNumber evidence="8">1.1.1.-</ecNumber>
    </submittedName>
</protein>
<dbReference type="GO" id="GO:0008720">
    <property type="term" value="F:D-lactate dehydrogenase (NAD+) activity"/>
    <property type="evidence" value="ECO:0007669"/>
    <property type="project" value="TreeGrafter"/>
</dbReference>
<feature type="region of interest" description="Disordered" evidence="5">
    <location>
        <begin position="1"/>
        <end position="27"/>
    </location>
</feature>
<name>A0A853B4R6_9PSEU</name>
<comment type="caution">
    <text evidence="8">The sequence shown here is derived from an EMBL/GenBank/DDBJ whole genome shotgun (WGS) entry which is preliminary data.</text>
</comment>
<dbReference type="SUPFAM" id="SSF51735">
    <property type="entry name" value="NAD(P)-binding Rossmann-fold domains"/>
    <property type="match status" value="1"/>
</dbReference>
<dbReference type="Pfam" id="PF00389">
    <property type="entry name" value="2-Hacid_dh"/>
    <property type="match status" value="1"/>
</dbReference>
<dbReference type="SUPFAM" id="SSF52283">
    <property type="entry name" value="Formate/glycerate dehydrogenase catalytic domain-like"/>
    <property type="match status" value="1"/>
</dbReference>
<dbReference type="PROSITE" id="PS00671">
    <property type="entry name" value="D_2_HYDROXYACID_DH_3"/>
    <property type="match status" value="1"/>
</dbReference>
<evidence type="ECO:0000313" key="9">
    <source>
        <dbReference type="Proteomes" id="UP000549616"/>
    </source>
</evidence>
<dbReference type="Gene3D" id="3.40.50.720">
    <property type="entry name" value="NAD(P)-binding Rossmann-like Domain"/>
    <property type="match status" value="2"/>
</dbReference>
<evidence type="ECO:0000259" key="6">
    <source>
        <dbReference type="Pfam" id="PF00389"/>
    </source>
</evidence>
<keyword evidence="3" id="KW-0520">NAD</keyword>